<dbReference type="RefSeq" id="XP_025359064.1">
    <property type="nucleotide sequence ID" value="XM_025503318.1"/>
</dbReference>
<evidence type="ECO:0000313" key="2">
    <source>
        <dbReference type="Proteomes" id="UP000245884"/>
    </source>
</evidence>
<name>A0A316UGR5_9BASI</name>
<accession>A0A316UGR5</accession>
<protein>
    <submittedName>
        <fullName evidence="1">Uncharacterized protein</fullName>
    </submittedName>
</protein>
<dbReference type="AlphaFoldDB" id="A0A316UGR5"/>
<gene>
    <name evidence="1" type="ORF">BDZ90DRAFT_124579</name>
</gene>
<proteinExistence type="predicted"/>
<organism evidence="1 2">
    <name type="scientific">Jaminaea rosea</name>
    <dbReference type="NCBI Taxonomy" id="1569628"/>
    <lineage>
        <taxon>Eukaryota</taxon>
        <taxon>Fungi</taxon>
        <taxon>Dikarya</taxon>
        <taxon>Basidiomycota</taxon>
        <taxon>Ustilaginomycotina</taxon>
        <taxon>Exobasidiomycetes</taxon>
        <taxon>Microstromatales</taxon>
        <taxon>Microstromatales incertae sedis</taxon>
        <taxon>Jaminaea</taxon>
    </lineage>
</organism>
<sequence length="231" mass="25718">MYNAPLRVLKRLSLRDLPGSREHNLLFALSNAAMRGSEGKTGRGPGQHVGPMLRSDAACSQTSEVYASSSLFWLNASYTTHQHNRHMRLAIAYVLVAALMVQADHYTCNWQDQGVLSPATYGYELYCRASAKFLNTTNAEYYCPAGPGYILKVADYGFLAPETLEIRSPCAKNGFANDCSWLYWGVCDAPSDQKSADPFHCKYLGRHDDCSWPTKFAAGTEPATLDIWRKK</sequence>
<dbReference type="GeneID" id="37025141"/>
<evidence type="ECO:0000313" key="1">
    <source>
        <dbReference type="EMBL" id="PWN24452.1"/>
    </source>
</evidence>
<keyword evidence="2" id="KW-1185">Reference proteome</keyword>
<reference evidence="1 2" key="1">
    <citation type="journal article" date="2018" name="Mol. Biol. Evol.">
        <title>Broad Genomic Sampling Reveals a Smut Pathogenic Ancestry of the Fungal Clade Ustilaginomycotina.</title>
        <authorList>
            <person name="Kijpornyongpan T."/>
            <person name="Mondo S.J."/>
            <person name="Barry K."/>
            <person name="Sandor L."/>
            <person name="Lee J."/>
            <person name="Lipzen A."/>
            <person name="Pangilinan J."/>
            <person name="LaButti K."/>
            <person name="Hainaut M."/>
            <person name="Henrissat B."/>
            <person name="Grigoriev I.V."/>
            <person name="Spatafora J.W."/>
            <person name="Aime M.C."/>
        </authorList>
    </citation>
    <scope>NUCLEOTIDE SEQUENCE [LARGE SCALE GENOMIC DNA]</scope>
    <source>
        <strain evidence="1 2">MCA 5214</strain>
    </source>
</reference>
<dbReference type="EMBL" id="KZ819681">
    <property type="protein sequence ID" value="PWN24452.1"/>
    <property type="molecule type" value="Genomic_DNA"/>
</dbReference>
<dbReference type="Proteomes" id="UP000245884">
    <property type="component" value="Unassembled WGS sequence"/>
</dbReference>